<feature type="region of interest" description="Disordered" evidence="1">
    <location>
        <begin position="1"/>
        <end position="33"/>
    </location>
</feature>
<evidence type="ECO:0000259" key="2">
    <source>
        <dbReference type="Pfam" id="PF18932"/>
    </source>
</evidence>
<keyword evidence="4" id="KW-1185">Reference proteome</keyword>
<dbReference type="InterPro" id="IPR043736">
    <property type="entry name" value="DUF5681"/>
</dbReference>
<evidence type="ECO:0000256" key="1">
    <source>
        <dbReference type="SAM" id="MobiDB-lite"/>
    </source>
</evidence>
<feature type="domain" description="DUF5681" evidence="2">
    <location>
        <begin position="14"/>
        <end position="76"/>
    </location>
</feature>
<proteinExistence type="predicted"/>
<name>A0A4P6HZH1_9BACT</name>
<gene>
    <name evidence="3" type="ORF">C3Y92_05885</name>
</gene>
<sequence>MSDKADQKQKRLPSTAWKPGQSGNPKGCRTGSRHNATLTAQTLLDGEAEALTRKAVGLALVGDMTALRLCLERVVPPRKDSPVKLTLPAIGSAVDIPAVTCALLAAVAQGDLTPSEAQAVDGLVETHRRALETSELAERIARIEDATGL</sequence>
<dbReference type="OrthoDB" id="2086138at2"/>
<dbReference type="KEGG" id="dcb:C3Y92_05885"/>
<dbReference type="Pfam" id="PF18932">
    <property type="entry name" value="DUF5681"/>
    <property type="match status" value="1"/>
</dbReference>
<evidence type="ECO:0000313" key="3">
    <source>
        <dbReference type="EMBL" id="QAZ66799.1"/>
    </source>
</evidence>
<reference evidence="3 4" key="1">
    <citation type="submission" date="2018-02" db="EMBL/GenBank/DDBJ databases">
        <title>Genome sequence of Desulfovibrio carbinolicus DSM 3852.</title>
        <authorList>
            <person name="Wilbanks E."/>
            <person name="Skennerton C.T."/>
            <person name="Orphan V.J."/>
        </authorList>
    </citation>
    <scope>NUCLEOTIDE SEQUENCE [LARGE SCALE GENOMIC DNA]</scope>
    <source>
        <strain evidence="3 4">DSM 3852</strain>
    </source>
</reference>
<dbReference type="AlphaFoldDB" id="A0A4P6HZH1"/>
<accession>A0A4P6HZH1</accession>
<dbReference type="RefSeq" id="WP_129350591.1">
    <property type="nucleotide sequence ID" value="NZ_CP026538.1"/>
</dbReference>
<evidence type="ECO:0000313" key="4">
    <source>
        <dbReference type="Proteomes" id="UP000293296"/>
    </source>
</evidence>
<dbReference type="Proteomes" id="UP000293296">
    <property type="component" value="Chromosome"/>
</dbReference>
<organism evidence="3 4">
    <name type="scientific">Solidesulfovibrio carbinolicus</name>
    <dbReference type="NCBI Taxonomy" id="296842"/>
    <lineage>
        <taxon>Bacteria</taxon>
        <taxon>Pseudomonadati</taxon>
        <taxon>Thermodesulfobacteriota</taxon>
        <taxon>Desulfovibrionia</taxon>
        <taxon>Desulfovibrionales</taxon>
        <taxon>Desulfovibrionaceae</taxon>
        <taxon>Solidesulfovibrio</taxon>
    </lineage>
</organism>
<protein>
    <recommendedName>
        <fullName evidence="2">DUF5681 domain-containing protein</fullName>
    </recommendedName>
</protein>
<dbReference type="EMBL" id="CP026538">
    <property type="protein sequence ID" value="QAZ66799.1"/>
    <property type="molecule type" value="Genomic_DNA"/>
</dbReference>